<feature type="non-terminal residue" evidence="2">
    <location>
        <position position="1"/>
    </location>
</feature>
<dbReference type="GO" id="GO:0005634">
    <property type="term" value="C:nucleus"/>
    <property type="evidence" value="ECO:0007669"/>
    <property type="project" value="InterPro"/>
</dbReference>
<accession>A0A0D0DS28</accession>
<dbReference type="AlphaFoldDB" id="A0A0D0DS28"/>
<gene>
    <name evidence="2" type="ORF">PAXRUDRAFT_70420</name>
</gene>
<proteinExistence type="predicted"/>
<feature type="non-terminal residue" evidence="2">
    <location>
        <position position="113"/>
    </location>
</feature>
<dbReference type="InterPro" id="IPR018465">
    <property type="entry name" value="Scm3/HJURP"/>
</dbReference>
<keyword evidence="3" id="KW-1185">Reference proteome</keyword>
<feature type="compositionally biased region" description="Acidic residues" evidence="1">
    <location>
        <begin position="96"/>
        <end position="113"/>
    </location>
</feature>
<reference evidence="3" key="2">
    <citation type="submission" date="2015-01" db="EMBL/GenBank/DDBJ databases">
        <title>Evolutionary Origins and Diversification of the Mycorrhizal Mutualists.</title>
        <authorList>
            <consortium name="DOE Joint Genome Institute"/>
            <consortium name="Mycorrhizal Genomics Consortium"/>
            <person name="Kohler A."/>
            <person name="Kuo A."/>
            <person name="Nagy L.G."/>
            <person name="Floudas D."/>
            <person name="Copeland A."/>
            <person name="Barry K.W."/>
            <person name="Cichocki N."/>
            <person name="Veneault-Fourrey C."/>
            <person name="LaButti K."/>
            <person name="Lindquist E.A."/>
            <person name="Lipzen A."/>
            <person name="Lundell T."/>
            <person name="Morin E."/>
            <person name="Murat C."/>
            <person name="Riley R."/>
            <person name="Ohm R."/>
            <person name="Sun H."/>
            <person name="Tunlid A."/>
            <person name="Henrissat B."/>
            <person name="Grigoriev I.V."/>
            <person name="Hibbett D.S."/>
            <person name="Martin F."/>
        </authorList>
    </citation>
    <scope>NUCLEOTIDE SEQUENCE [LARGE SCALE GENOMIC DNA]</scope>
    <source>
        <strain evidence="3">Ve08.2h10</strain>
    </source>
</reference>
<feature type="region of interest" description="Disordered" evidence="1">
    <location>
        <begin position="1"/>
        <end position="33"/>
    </location>
</feature>
<organism evidence="2 3">
    <name type="scientific">Paxillus rubicundulus Ve08.2h10</name>
    <dbReference type="NCBI Taxonomy" id="930991"/>
    <lineage>
        <taxon>Eukaryota</taxon>
        <taxon>Fungi</taxon>
        <taxon>Dikarya</taxon>
        <taxon>Basidiomycota</taxon>
        <taxon>Agaricomycotina</taxon>
        <taxon>Agaricomycetes</taxon>
        <taxon>Agaricomycetidae</taxon>
        <taxon>Boletales</taxon>
        <taxon>Paxilineae</taxon>
        <taxon>Paxillaceae</taxon>
        <taxon>Paxillus</taxon>
    </lineage>
</organism>
<dbReference type="Gene3D" id="1.10.20.10">
    <property type="entry name" value="Histone, subunit A"/>
    <property type="match status" value="1"/>
</dbReference>
<evidence type="ECO:0000256" key="1">
    <source>
        <dbReference type="SAM" id="MobiDB-lite"/>
    </source>
</evidence>
<evidence type="ECO:0000313" key="3">
    <source>
        <dbReference type="Proteomes" id="UP000054538"/>
    </source>
</evidence>
<dbReference type="HOGENOM" id="CLU_2139448_0_0_1"/>
<protein>
    <submittedName>
        <fullName evidence="2">Uncharacterized protein</fullName>
    </submittedName>
</protein>
<dbReference type="STRING" id="930991.A0A0D0DS28"/>
<feature type="region of interest" description="Disordered" evidence="1">
    <location>
        <begin position="91"/>
        <end position="113"/>
    </location>
</feature>
<name>A0A0D0DS28_9AGAM</name>
<dbReference type="GO" id="GO:0046982">
    <property type="term" value="F:protein heterodimerization activity"/>
    <property type="evidence" value="ECO:0007669"/>
    <property type="project" value="InterPro"/>
</dbReference>
<dbReference type="EMBL" id="KN825471">
    <property type="protein sequence ID" value="KIK90786.1"/>
    <property type="molecule type" value="Genomic_DNA"/>
</dbReference>
<sequence>PQPAKRPRLAGTPSSSTSATPSASNDLASPVDVHSARRASTLRVLNVWAQLAERYNKRLDEDDIVDLFSGAIIKDRGVLKGVSKDYNIGHFAQTDDGQEDPEVEQDQEDSEQD</sequence>
<dbReference type="Proteomes" id="UP000054538">
    <property type="component" value="Unassembled WGS sequence"/>
</dbReference>
<feature type="compositionally biased region" description="Low complexity" evidence="1">
    <location>
        <begin position="12"/>
        <end position="24"/>
    </location>
</feature>
<dbReference type="InParanoid" id="A0A0D0DS28"/>
<dbReference type="InterPro" id="IPR009072">
    <property type="entry name" value="Histone-fold"/>
</dbReference>
<dbReference type="GO" id="GO:0042393">
    <property type="term" value="F:histone binding"/>
    <property type="evidence" value="ECO:0007669"/>
    <property type="project" value="InterPro"/>
</dbReference>
<evidence type="ECO:0000313" key="2">
    <source>
        <dbReference type="EMBL" id="KIK90786.1"/>
    </source>
</evidence>
<reference evidence="2 3" key="1">
    <citation type="submission" date="2014-04" db="EMBL/GenBank/DDBJ databases">
        <authorList>
            <consortium name="DOE Joint Genome Institute"/>
            <person name="Kuo A."/>
            <person name="Kohler A."/>
            <person name="Jargeat P."/>
            <person name="Nagy L.G."/>
            <person name="Floudas D."/>
            <person name="Copeland A."/>
            <person name="Barry K.W."/>
            <person name="Cichocki N."/>
            <person name="Veneault-Fourrey C."/>
            <person name="LaButti K."/>
            <person name="Lindquist E.A."/>
            <person name="Lipzen A."/>
            <person name="Lundell T."/>
            <person name="Morin E."/>
            <person name="Murat C."/>
            <person name="Sun H."/>
            <person name="Tunlid A."/>
            <person name="Henrissat B."/>
            <person name="Grigoriev I.V."/>
            <person name="Hibbett D.S."/>
            <person name="Martin F."/>
            <person name="Nordberg H.P."/>
            <person name="Cantor M.N."/>
            <person name="Hua S.X."/>
        </authorList>
    </citation>
    <scope>NUCLEOTIDE SEQUENCE [LARGE SCALE GENOMIC DNA]</scope>
    <source>
        <strain evidence="2 3">Ve08.2h10</strain>
    </source>
</reference>
<dbReference type="OrthoDB" id="2420608at2759"/>
<dbReference type="Pfam" id="PF10384">
    <property type="entry name" value="Scm3"/>
    <property type="match status" value="1"/>
</dbReference>